<dbReference type="Proteomes" id="UP001154061">
    <property type="component" value="Unassembled WGS sequence"/>
</dbReference>
<organism evidence="4 5">
    <name type="scientific">Natrinema salsiterrestre</name>
    <dbReference type="NCBI Taxonomy" id="2950540"/>
    <lineage>
        <taxon>Archaea</taxon>
        <taxon>Methanobacteriati</taxon>
        <taxon>Methanobacteriota</taxon>
        <taxon>Stenosarchaea group</taxon>
        <taxon>Halobacteria</taxon>
        <taxon>Halobacteriales</taxon>
        <taxon>Natrialbaceae</taxon>
        <taxon>Natrinema</taxon>
    </lineage>
</organism>
<evidence type="ECO:0000256" key="1">
    <source>
        <dbReference type="ARBA" id="ARBA00022723"/>
    </source>
</evidence>
<gene>
    <name evidence="4" type="ORF">NDI89_08640</name>
</gene>
<name>A0A9Q4L1K4_9EURY</name>
<evidence type="ECO:0000313" key="5">
    <source>
        <dbReference type="Proteomes" id="UP001154061"/>
    </source>
</evidence>
<feature type="region of interest" description="Disordered" evidence="3">
    <location>
        <begin position="396"/>
        <end position="426"/>
    </location>
</feature>
<dbReference type="RefSeq" id="WP_277521134.1">
    <property type="nucleotide sequence ID" value="NZ_JAMQOT010000002.1"/>
</dbReference>
<keyword evidence="2" id="KW-0325">Glycoprotein</keyword>
<dbReference type="Gene3D" id="2.160.20.10">
    <property type="entry name" value="Single-stranded right-handed beta-helix, Pectin lyase-like"/>
    <property type="match status" value="1"/>
</dbReference>
<feature type="region of interest" description="Disordered" evidence="3">
    <location>
        <begin position="95"/>
        <end position="128"/>
    </location>
</feature>
<keyword evidence="1" id="KW-0479">Metal-binding</keyword>
<evidence type="ECO:0000256" key="2">
    <source>
        <dbReference type="ARBA" id="ARBA00023180"/>
    </source>
</evidence>
<dbReference type="SUPFAM" id="SSF51126">
    <property type="entry name" value="Pectin lyase-like"/>
    <property type="match status" value="1"/>
</dbReference>
<dbReference type="EMBL" id="JAMQOT010000002">
    <property type="protein sequence ID" value="MDF9745654.1"/>
    <property type="molecule type" value="Genomic_DNA"/>
</dbReference>
<dbReference type="InterPro" id="IPR012334">
    <property type="entry name" value="Pectin_lyas_fold"/>
</dbReference>
<dbReference type="CDD" id="cd00063">
    <property type="entry name" value="FN3"/>
    <property type="match status" value="1"/>
</dbReference>
<dbReference type="PANTHER" id="PTHR42970">
    <property type="entry name" value="PECTATE LYASE C-RELATED"/>
    <property type="match status" value="1"/>
</dbReference>
<reference evidence="4" key="1">
    <citation type="submission" date="2022-06" db="EMBL/GenBank/DDBJ databases">
        <title>Natrinema sp. a new haloarchaeum isolate from saline soil.</title>
        <authorList>
            <person name="Strakova D."/>
            <person name="Galisteo C."/>
            <person name="Sanchez-Porro C."/>
            <person name="Ventosa A."/>
        </authorList>
    </citation>
    <scope>NUCLEOTIDE SEQUENCE</scope>
    <source>
        <strain evidence="4">S1CR25-10</strain>
    </source>
</reference>
<feature type="region of interest" description="Disordered" evidence="3">
    <location>
        <begin position="211"/>
        <end position="233"/>
    </location>
</feature>
<evidence type="ECO:0008006" key="6">
    <source>
        <dbReference type="Google" id="ProtNLM"/>
    </source>
</evidence>
<dbReference type="InterPro" id="IPR011050">
    <property type="entry name" value="Pectin_lyase_fold/virulence"/>
</dbReference>
<evidence type="ECO:0000313" key="4">
    <source>
        <dbReference type="EMBL" id="MDF9745654.1"/>
    </source>
</evidence>
<dbReference type="Gene3D" id="2.60.120.200">
    <property type="match status" value="2"/>
</dbReference>
<comment type="caution">
    <text evidence="4">The sequence shown here is derived from an EMBL/GenBank/DDBJ whole genome shotgun (WGS) entry which is preliminary data.</text>
</comment>
<dbReference type="PANTHER" id="PTHR42970:SF1">
    <property type="entry name" value="PECTATE LYASE C-RELATED"/>
    <property type="match status" value="1"/>
</dbReference>
<sequence>MRRTFMQAVGAGGLGTLGAVGSATATTTIAIEGGGHDIWSDTDAFHYYYEEVDGDFDVTVKIDDLENTDGWAKAGLMVRQTLADDEEHAMIRKTPGNETSVQWRSDGGDEAESTTSGSGEHLREVSGGTMAAEWQRIVRTGETIRSYGSDDGENWTLIAELSPSAGTIDFAGSAYVGLAVTSHDEGTLATAKFSNLSGLSPSSNADIGDVEVPGSVSGSGGRDPAPVVSTGSASNVTASSASLGGAVDELAEDDSATAYFEYRPRGARSWTATPSQTLSSTGSFSYQVGDLSSDTVYEFRAVLEADDGDGDRGSINTVETAVDETDGFVVEGAGVDIWNRSDEGHFYFTDVSGDFDVAVEVDGLEDTDPYAKAGLMLRESLDPEAKNVMIRRTPGHDTSVQWRPESGGESTSLTSEAGDGESEISGGTIDASYQRLVRSGDTLAAYASADGDDWTLLADLSSDAIDLAESGYLGLAVTSHNAGTLCAAEFSELDGVSPTHNRDIGDVDVAGSVSGDDGAPVDTNPVVATGSPADVSATTATLTGQLDSLGRASSARVGFEYRAASAGSWTATDGQTVSDPGSFDAEIADLSSETDYEFRAVVEASDGDTDTGAVATFTSGGPDTAPVVTTGEATEIDGTSATLNGNLERIGTEASAAEIAFEVRPVTDDDEDDAEWTRSNAETLEEPGEFRGDVVGLSGETDYEYRAVAEADDGDTATGDIATFTTEEALNEGGSHYDYTDGFTTPAPWLEDGDVDVYRVQEATRSAVEEPFQASGPRVVVFETSGVIDLGGDTLRVTEDNCWIAGQTAPSPGITFINGMLQVDADNCVVQHVRSRIGPGADGNIQGNDSFNTQDDTTNNVVDHVTASWGTDECMSIGYDTDRTTYTNNLIYEGLYDPYGDESDHNYGTLVGDGASNVTMAGNVWAKVRGRVPRLKSDTESVAVNNLAYFYDYAAATDGSAVTSFVGNVYTGLLDTEDAPLEGGSAYHEDNATADPALDDGQPFAETDSLRSPPLWPDGLETMPSSEVESHNLRYAGARPADRTVNDERIIREITERAGNDRLDSPYDYWLGHPDEIGGYPSLPENTHSLSVPDSGLREWLEGWALAVEEPGASPP</sequence>
<proteinExistence type="predicted"/>
<accession>A0A9Q4L1K4</accession>
<dbReference type="AlphaFoldDB" id="A0A9Q4L1K4"/>
<feature type="region of interest" description="Disordered" evidence="3">
    <location>
        <begin position="981"/>
        <end position="1024"/>
    </location>
</feature>
<feature type="compositionally biased region" description="Low complexity" evidence="3">
    <location>
        <begin position="405"/>
        <end position="416"/>
    </location>
</feature>
<protein>
    <recommendedName>
        <fullName evidence="6">Fibronectin type-III domain-containing protein</fullName>
    </recommendedName>
</protein>
<dbReference type="GO" id="GO:0046872">
    <property type="term" value="F:metal ion binding"/>
    <property type="evidence" value="ECO:0007669"/>
    <property type="project" value="UniProtKB-KW"/>
</dbReference>
<evidence type="ECO:0000256" key="3">
    <source>
        <dbReference type="SAM" id="MobiDB-lite"/>
    </source>
</evidence>
<dbReference type="InterPro" id="IPR003961">
    <property type="entry name" value="FN3_dom"/>
</dbReference>
<dbReference type="InterPro" id="IPR052063">
    <property type="entry name" value="Polysaccharide_Lyase_1"/>
</dbReference>
<keyword evidence="5" id="KW-1185">Reference proteome</keyword>